<accession>N1Q4Y8</accession>
<dbReference type="GO" id="GO:0015031">
    <property type="term" value="P:protein transport"/>
    <property type="evidence" value="ECO:0007669"/>
    <property type="project" value="UniProtKB-KW"/>
</dbReference>
<dbReference type="GO" id="GO:0005743">
    <property type="term" value="C:mitochondrial inner membrane"/>
    <property type="evidence" value="ECO:0007669"/>
    <property type="project" value="UniProtKB-SubCell"/>
</dbReference>
<dbReference type="OMA" id="RNWMIFF"/>
<evidence type="ECO:0000313" key="14">
    <source>
        <dbReference type="Proteomes" id="UP000016933"/>
    </source>
</evidence>
<dbReference type="InterPro" id="IPR021056">
    <property type="entry name" value="Mt_import_IM_translocase_Tim54"/>
</dbReference>
<dbReference type="eggNOG" id="ENOG502QPMQ">
    <property type="taxonomic scope" value="Eukaryota"/>
</dbReference>
<comment type="similarity">
    <text evidence="2">Belongs to the TIM54 family.</text>
</comment>
<comment type="subcellular location">
    <subcellularLocation>
        <location evidence="1">Mitochondrion inner membrane</location>
        <topology evidence="1">Single-pass membrane protein</topology>
    </subcellularLocation>
</comment>
<evidence type="ECO:0000256" key="7">
    <source>
        <dbReference type="ARBA" id="ARBA00022927"/>
    </source>
</evidence>
<name>N1Q4Y8_DOTSN</name>
<feature type="region of interest" description="Disordered" evidence="12">
    <location>
        <begin position="203"/>
        <end position="290"/>
    </location>
</feature>
<feature type="compositionally biased region" description="Polar residues" evidence="12">
    <location>
        <begin position="220"/>
        <end position="232"/>
    </location>
</feature>
<keyword evidence="8" id="KW-1133">Transmembrane helix</keyword>
<evidence type="ECO:0000256" key="2">
    <source>
        <dbReference type="ARBA" id="ARBA00006355"/>
    </source>
</evidence>
<dbReference type="Proteomes" id="UP000016933">
    <property type="component" value="Unassembled WGS sequence"/>
</dbReference>
<keyword evidence="5" id="KW-0812">Transmembrane</keyword>
<dbReference type="AlphaFoldDB" id="N1Q4Y8"/>
<dbReference type="Pfam" id="PF11711">
    <property type="entry name" value="Tim54"/>
    <property type="match status" value="1"/>
</dbReference>
<keyword evidence="4" id="KW-0813">Transport</keyword>
<evidence type="ECO:0000256" key="6">
    <source>
        <dbReference type="ARBA" id="ARBA00022792"/>
    </source>
</evidence>
<sequence>MMGLPRLRLPSRNWMIFWSVIGSFAGAVVYDKWQTKRMREKWCNMVAHIAKEPLDTKTAPRKVTIYLEAPPGDGLRSAREHFHTYIKPVLVSAALDWDVVEGRKEGDVRHKTAERIRKKRRRNGEGTPASEDEQEAYTVELIREKNGNLDYPGVGGDIVIGRHTWKEYIRGVHEGYLGPPDMPKLLEEWETPGWDETKADSAQAAAGDAAAVVEAAAQATTPSELTSDSQPVDASLAGAEIPNAVLTEETEEDKKKQEDAKKKKEEDKPKRRFPPSYILPEEYETASLSPSTPDFIGPSVSVRLPHLLGFRNTPIRMYRFLTRRHTQDDIGRQVASAILASHRPYGTVTANDETSASDGSVEVKEQQRVLDFEERDWWKTVRQPRKEHEEDIWLRPMVLDERVASRMRSFQLTAEDEDRAKRIESGAEKVVTEDEGKD</sequence>
<dbReference type="HOGENOM" id="CLU_039097_1_0_1"/>
<keyword evidence="11" id="KW-0472">Membrane</keyword>
<feature type="region of interest" description="Disordered" evidence="12">
    <location>
        <begin position="414"/>
        <end position="438"/>
    </location>
</feature>
<evidence type="ECO:0000256" key="8">
    <source>
        <dbReference type="ARBA" id="ARBA00022989"/>
    </source>
</evidence>
<evidence type="ECO:0000256" key="1">
    <source>
        <dbReference type="ARBA" id="ARBA00004434"/>
    </source>
</evidence>
<evidence type="ECO:0000256" key="5">
    <source>
        <dbReference type="ARBA" id="ARBA00022692"/>
    </source>
</evidence>
<evidence type="ECO:0000256" key="9">
    <source>
        <dbReference type="ARBA" id="ARBA00023010"/>
    </source>
</evidence>
<keyword evidence="6" id="KW-0999">Mitochondrion inner membrane</keyword>
<evidence type="ECO:0000256" key="3">
    <source>
        <dbReference type="ARBA" id="ARBA00020796"/>
    </source>
</evidence>
<keyword evidence="9" id="KW-0811">Translocation</keyword>
<keyword evidence="14" id="KW-1185">Reference proteome</keyword>
<evidence type="ECO:0000256" key="11">
    <source>
        <dbReference type="ARBA" id="ARBA00023136"/>
    </source>
</evidence>
<evidence type="ECO:0000313" key="13">
    <source>
        <dbReference type="EMBL" id="EME49839.1"/>
    </source>
</evidence>
<feature type="compositionally biased region" description="Basic and acidic residues" evidence="12">
    <location>
        <begin position="252"/>
        <end position="269"/>
    </location>
</feature>
<reference evidence="14" key="1">
    <citation type="journal article" date="2012" name="PLoS Genet.">
        <title>The genomes of the fungal plant pathogens Cladosporium fulvum and Dothistroma septosporum reveal adaptation to different hosts and lifestyles but also signatures of common ancestry.</title>
        <authorList>
            <person name="de Wit P.J.G.M."/>
            <person name="van der Burgt A."/>
            <person name="Oekmen B."/>
            <person name="Stergiopoulos I."/>
            <person name="Abd-Elsalam K.A."/>
            <person name="Aerts A.L."/>
            <person name="Bahkali A.H."/>
            <person name="Beenen H.G."/>
            <person name="Chettri P."/>
            <person name="Cox M.P."/>
            <person name="Datema E."/>
            <person name="de Vries R.P."/>
            <person name="Dhillon B."/>
            <person name="Ganley A.R."/>
            <person name="Griffiths S.A."/>
            <person name="Guo Y."/>
            <person name="Hamelin R.C."/>
            <person name="Henrissat B."/>
            <person name="Kabir M.S."/>
            <person name="Jashni M.K."/>
            <person name="Kema G."/>
            <person name="Klaubauf S."/>
            <person name="Lapidus A."/>
            <person name="Levasseur A."/>
            <person name="Lindquist E."/>
            <person name="Mehrabi R."/>
            <person name="Ohm R.A."/>
            <person name="Owen T.J."/>
            <person name="Salamov A."/>
            <person name="Schwelm A."/>
            <person name="Schijlen E."/>
            <person name="Sun H."/>
            <person name="van den Burg H.A."/>
            <person name="van Ham R.C.H.J."/>
            <person name="Zhang S."/>
            <person name="Goodwin S.B."/>
            <person name="Grigoriev I.V."/>
            <person name="Collemare J."/>
            <person name="Bradshaw R.E."/>
        </authorList>
    </citation>
    <scope>NUCLEOTIDE SEQUENCE [LARGE SCALE GENOMIC DNA]</scope>
    <source>
        <strain evidence="14">NZE10 / CBS 128990</strain>
    </source>
</reference>
<evidence type="ECO:0000256" key="12">
    <source>
        <dbReference type="SAM" id="MobiDB-lite"/>
    </source>
</evidence>
<protein>
    <recommendedName>
        <fullName evidence="3">Mitochondrial import inner membrane translocase subunit TIM54</fullName>
    </recommendedName>
</protein>
<feature type="compositionally biased region" description="Basic and acidic residues" evidence="12">
    <location>
        <begin position="418"/>
        <end position="438"/>
    </location>
</feature>
<organism evidence="13 14">
    <name type="scientific">Dothistroma septosporum (strain NZE10 / CBS 128990)</name>
    <name type="common">Red band needle blight fungus</name>
    <name type="synonym">Mycosphaerella pini</name>
    <dbReference type="NCBI Taxonomy" id="675120"/>
    <lineage>
        <taxon>Eukaryota</taxon>
        <taxon>Fungi</taxon>
        <taxon>Dikarya</taxon>
        <taxon>Ascomycota</taxon>
        <taxon>Pezizomycotina</taxon>
        <taxon>Dothideomycetes</taxon>
        <taxon>Dothideomycetidae</taxon>
        <taxon>Mycosphaerellales</taxon>
        <taxon>Mycosphaerellaceae</taxon>
        <taxon>Dothistroma</taxon>
    </lineage>
</organism>
<evidence type="ECO:0000256" key="10">
    <source>
        <dbReference type="ARBA" id="ARBA00023128"/>
    </source>
</evidence>
<dbReference type="EMBL" id="KB446535">
    <property type="protein sequence ID" value="EME49839.1"/>
    <property type="molecule type" value="Genomic_DNA"/>
</dbReference>
<proteinExistence type="inferred from homology"/>
<evidence type="ECO:0000256" key="4">
    <source>
        <dbReference type="ARBA" id="ARBA00022448"/>
    </source>
</evidence>
<dbReference type="STRING" id="675120.N1Q4Y8"/>
<keyword evidence="10" id="KW-0496">Mitochondrion</keyword>
<reference evidence="13 14" key="2">
    <citation type="journal article" date="2012" name="PLoS Pathog.">
        <title>Diverse lifestyles and strategies of plant pathogenesis encoded in the genomes of eighteen Dothideomycetes fungi.</title>
        <authorList>
            <person name="Ohm R.A."/>
            <person name="Feau N."/>
            <person name="Henrissat B."/>
            <person name="Schoch C.L."/>
            <person name="Horwitz B.A."/>
            <person name="Barry K.W."/>
            <person name="Condon B.J."/>
            <person name="Copeland A.C."/>
            <person name="Dhillon B."/>
            <person name="Glaser F."/>
            <person name="Hesse C.N."/>
            <person name="Kosti I."/>
            <person name="LaButti K."/>
            <person name="Lindquist E.A."/>
            <person name="Lucas S."/>
            <person name="Salamov A.A."/>
            <person name="Bradshaw R.E."/>
            <person name="Ciuffetti L."/>
            <person name="Hamelin R.C."/>
            <person name="Kema G.H.J."/>
            <person name="Lawrence C."/>
            <person name="Scott J.A."/>
            <person name="Spatafora J.W."/>
            <person name="Turgeon B.G."/>
            <person name="de Wit P.J.G.M."/>
            <person name="Zhong S."/>
            <person name="Goodwin S.B."/>
            <person name="Grigoriev I.V."/>
        </authorList>
    </citation>
    <scope>NUCLEOTIDE SEQUENCE [LARGE SCALE GENOMIC DNA]</scope>
    <source>
        <strain evidence="14">NZE10 / CBS 128990</strain>
    </source>
</reference>
<feature type="region of interest" description="Disordered" evidence="12">
    <location>
        <begin position="111"/>
        <end position="135"/>
    </location>
</feature>
<keyword evidence="7" id="KW-0653">Protein transport</keyword>
<dbReference type="OrthoDB" id="5598305at2759"/>
<gene>
    <name evidence="13" type="ORF">DOTSEDRAFT_68587</name>
</gene>
<feature type="compositionally biased region" description="Low complexity" evidence="12">
    <location>
        <begin position="203"/>
        <end position="219"/>
    </location>
</feature>